<evidence type="ECO:0000313" key="3">
    <source>
        <dbReference type="Proteomes" id="UP001348817"/>
    </source>
</evidence>
<reference evidence="2 3" key="1">
    <citation type="submission" date="2021-12" db="EMBL/GenBank/DDBJ databases">
        <title>Genome sequencing of bacteria with rrn-lacking chromosome and rrn-plasmid.</title>
        <authorList>
            <person name="Anda M."/>
            <person name="Iwasaki W."/>
        </authorList>
    </citation>
    <scope>NUCLEOTIDE SEQUENCE [LARGE SCALE GENOMIC DNA]</scope>
    <source>
        <strain evidence="2 3">DSM 100852</strain>
    </source>
</reference>
<keyword evidence="3" id="KW-1185">Reference proteome</keyword>
<evidence type="ECO:0000256" key="1">
    <source>
        <dbReference type="SAM" id="SignalP"/>
    </source>
</evidence>
<keyword evidence="1" id="KW-0732">Signal</keyword>
<dbReference type="Proteomes" id="UP001348817">
    <property type="component" value="Chromosome"/>
</dbReference>
<name>A0AAU9CE28_9BACT</name>
<feature type="signal peptide" evidence="1">
    <location>
        <begin position="1"/>
        <end position="17"/>
    </location>
</feature>
<proteinExistence type="predicted"/>
<sequence length="164" mass="18861">MRLLWMVLFMIPAAGLAQDFRLIPPDTKTIREELQRNNYSQDVIYIYLCQNYATASEKYDIQTSSFGEERLCAFKQKFESKITYSLEQCTENGGKNINAVFPKTDKRSIVNWVESIYKSAPMGNIKHEWNSDLTEFGPTDNGAGCYFTILYHSKTVEIKVHCGC</sequence>
<organism evidence="2 3">
    <name type="scientific">Fulvitalea axinellae</name>
    <dbReference type="NCBI Taxonomy" id="1182444"/>
    <lineage>
        <taxon>Bacteria</taxon>
        <taxon>Pseudomonadati</taxon>
        <taxon>Bacteroidota</taxon>
        <taxon>Cytophagia</taxon>
        <taxon>Cytophagales</taxon>
        <taxon>Persicobacteraceae</taxon>
        <taxon>Fulvitalea</taxon>
    </lineage>
</organism>
<protein>
    <submittedName>
        <fullName evidence="2">Uncharacterized protein</fullName>
    </submittedName>
</protein>
<dbReference type="RefSeq" id="WP_338393340.1">
    <property type="nucleotide sequence ID" value="NZ_AP025314.1"/>
</dbReference>
<evidence type="ECO:0000313" key="2">
    <source>
        <dbReference type="EMBL" id="BDD08053.1"/>
    </source>
</evidence>
<feature type="chain" id="PRO_5043493677" evidence="1">
    <location>
        <begin position="18"/>
        <end position="164"/>
    </location>
</feature>
<accession>A0AAU9CE28</accession>
<dbReference type="EMBL" id="AP025314">
    <property type="protein sequence ID" value="BDD08053.1"/>
    <property type="molecule type" value="Genomic_DNA"/>
</dbReference>
<dbReference type="KEGG" id="fax:FUAX_04850"/>
<dbReference type="AlphaFoldDB" id="A0AAU9CE28"/>
<gene>
    <name evidence="2" type="ORF">FUAX_04850</name>
</gene>